<dbReference type="SUPFAM" id="SSF89095">
    <property type="entry name" value="GatB/YqeY motif"/>
    <property type="match status" value="1"/>
</dbReference>
<dbReference type="Gene3D" id="1.10.10.410">
    <property type="match status" value="1"/>
</dbReference>
<reference evidence="1 2" key="1">
    <citation type="submission" date="2015-08" db="EMBL/GenBank/DDBJ databases">
        <title>Comparative genomics of the Campylobacter concisus group.</title>
        <authorList>
            <person name="Yee E."/>
            <person name="Chapman M.H."/>
            <person name="Huynh S."/>
            <person name="Bono J.L."/>
            <person name="On S.L."/>
            <person name="St Leger J."/>
            <person name="Foster G."/>
            <person name="Parker C.T."/>
            <person name="Miller W.G."/>
        </authorList>
    </citation>
    <scope>NUCLEOTIDE SEQUENCE [LARGE SCALE GENOMIC DNA]</scope>
    <source>
        <strain evidence="1 2">RM9337</strain>
    </source>
</reference>
<dbReference type="InterPro" id="IPR023168">
    <property type="entry name" value="GatB_Yqey_C_2"/>
</dbReference>
<dbReference type="RefSeq" id="WP_170015390.1">
    <property type="nucleotide sequence ID" value="NZ_CP012545.1"/>
</dbReference>
<dbReference type="Gene3D" id="1.10.1510.10">
    <property type="entry name" value="Uncharacterised protein YqeY/AIM41 PF09424, N-terminal domain"/>
    <property type="match status" value="1"/>
</dbReference>
<organism evidence="1 2">
    <name type="scientific">Campylobacter californiensis</name>
    <dbReference type="NCBI Taxonomy" id="1032243"/>
    <lineage>
        <taxon>Bacteria</taxon>
        <taxon>Pseudomonadati</taxon>
        <taxon>Campylobacterota</taxon>
        <taxon>Epsilonproteobacteria</taxon>
        <taxon>Campylobacterales</taxon>
        <taxon>Campylobacteraceae</taxon>
        <taxon>Campylobacter</taxon>
    </lineage>
</organism>
<dbReference type="InterPro" id="IPR019004">
    <property type="entry name" value="YqeY/Aim41"/>
</dbReference>
<dbReference type="GO" id="GO:0016884">
    <property type="term" value="F:carbon-nitrogen ligase activity, with glutamine as amido-N-donor"/>
    <property type="evidence" value="ECO:0007669"/>
    <property type="project" value="InterPro"/>
</dbReference>
<accession>A0AAW3ZW64</accession>
<dbReference type="PANTHER" id="PTHR28055:SF1">
    <property type="entry name" value="ALTERED INHERITANCE OF MITOCHONDRIA PROTEIN 41, MITOCHONDRIAL"/>
    <property type="match status" value="1"/>
</dbReference>
<dbReference type="AlphaFoldDB" id="A0AAW3ZW64"/>
<gene>
    <name evidence="1" type="ORF">CCAL9337_01855</name>
</gene>
<evidence type="ECO:0000313" key="1">
    <source>
        <dbReference type="EMBL" id="MBE3607473.1"/>
    </source>
</evidence>
<protein>
    <submittedName>
        <fullName evidence="1">GatB/YqeY domain-containing protein</fullName>
    </submittedName>
</protein>
<evidence type="ECO:0000313" key="2">
    <source>
        <dbReference type="Proteomes" id="UP000650616"/>
    </source>
</evidence>
<proteinExistence type="predicted"/>
<dbReference type="InterPro" id="IPR042184">
    <property type="entry name" value="YqeY/Aim41_N"/>
</dbReference>
<dbReference type="InterPro" id="IPR003789">
    <property type="entry name" value="Asn/Gln_tRNA_amidoTrase-B-like"/>
</dbReference>
<keyword evidence="2" id="KW-1185">Reference proteome</keyword>
<dbReference type="EMBL" id="LIWG01000002">
    <property type="protein sequence ID" value="MBE3607473.1"/>
    <property type="molecule type" value="Genomic_DNA"/>
</dbReference>
<dbReference type="PANTHER" id="PTHR28055">
    <property type="entry name" value="ALTERED INHERITANCE OF MITOCHONDRIA PROTEIN 41, MITOCHONDRIAL"/>
    <property type="match status" value="1"/>
</dbReference>
<comment type="caution">
    <text evidence="1">The sequence shown here is derived from an EMBL/GenBank/DDBJ whole genome shotgun (WGS) entry which is preliminary data.</text>
</comment>
<name>A0AAW3ZW64_9BACT</name>
<sequence length="147" mass="16736">MSIREKILSDVKEAMKAKNEFLRDTLRTINAAIKQVEVDNRIEMTDEVVLPILQKEIKKRQDSIELYIKGAREELAKKEQEEIDVISKYLPQQLSDDELETVIRTIIIKLGASSVKDLGAVMKDAKEQIGAKAETKRISEVAKRLLS</sequence>
<dbReference type="Proteomes" id="UP000650616">
    <property type="component" value="Unassembled WGS sequence"/>
</dbReference>
<dbReference type="Pfam" id="PF09424">
    <property type="entry name" value="YqeY"/>
    <property type="match status" value="1"/>
</dbReference>